<comment type="caution">
    <text evidence="6">The sequence shown here is derived from an EMBL/GenBank/DDBJ whole genome shotgun (WGS) entry which is preliminary data.</text>
</comment>
<keyword evidence="7" id="KW-1185">Reference proteome</keyword>
<evidence type="ECO:0000313" key="7">
    <source>
        <dbReference type="Proteomes" id="UP000809621"/>
    </source>
</evidence>
<keyword evidence="6" id="KW-0282">Flagellum</keyword>
<evidence type="ECO:0000259" key="5">
    <source>
        <dbReference type="Pfam" id="PF12945"/>
    </source>
</evidence>
<proteinExistence type="predicted"/>
<evidence type="ECO:0000313" key="6">
    <source>
        <dbReference type="EMBL" id="MBM7034801.1"/>
    </source>
</evidence>
<evidence type="ECO:0000256" key="1">
    <source>
        <dbReference type="ARBA" id="ARBA00022636"/>
    </source>
</evidence>
<evidence type="ECO:0000256" key="3">
    <source>
        <dbReference type="ARBA" id="ARBA00023143"/>
    </source>
</evidence>
<organism evidence="6 7">
    <name type="scientific">Vibrio ulleungensis</name>
    <dbReference type="NCBI Taxonomy" id="2807619"/>
    <lineage>
        <taxon>Bacteria</taxon>
        <taxon>Pseudomonadati</taxon>
        <taxon>Pseudomonadota</taxon>
        <taxon>Gammaproteobacteria</taxon>
        <taxon>Vibrionales</taxon>
        <taxon>Vibrionaceae</taxon>
        <taxon>Vibrio</taxon>
    </lineage>
</organism>
<dbReference type="Pfam" id="PF12945">
    <property type="entry name" value="PilZNR"/>
    <property type="match status" value="1"/>
</dbReference>
<dbReference type="Gene3D" id="2.40.10.220">
    <property type="entry name" value="predicted glycosyltransferase like domains"/>
    <property type="match status" value="1"/>
</dbReference>
<dbReference type="RefSeq" id="WP_205156464.1">
    <property type="nucleotide sequence ID" value="NZ_JAFEUM010000001.1"/>
</dbReference>
<dbReference type="EMBL" id="JAFEUM010000001">
    <property type="protein sequence ID" value="MBM7034801.1"/>
    <property type="molecule type" value="Genomic_DNA"/>
</dbReference>
<evidence type="ECO:0000256" key="2">
    <source>
        <dbReference type="ARBA" id="ARBA00022741"/>
    </source>
</evidence>
<keyword evidence="3" id="KW-0975">Bacterial flagellum</keyword>
<dbReference type="SUPFAM" id="SSF141371">
    <property type="entry name" value="PilZ domain-like"/>
    <property type="match status" value="2"/>
</dbReference>
<keyword evidence="1" id="KW-0973">c-di-GMP</keyword>
<protein>
    <submittedName>
        <fullName evidence="6">Flagellar brake protein</fullName>
    </submittedName>
</protein>
<feature type="domain" description="PilZ" evidence="4">
    <location>
        <begin position="116"/>
        <end position="212"/>
    </location>
</feature>
<keyword evidence="6" id="KW-0966">Cell projection</keyword>
<dbReference type="Gene3D" id="2.30.110.10">
    <property type="entry name" value="Electron Transport, Fmn-binding Protein, Chain A"/>
    <property type="match status" value="1"/>
</dbReference>
<dbReference type="Proteomes" id="UP000809621">
    <property type="component" value="Unassembled WGS sequence"/>
</dbReference>
<keyword evidence="6" id="KW-0969">Cilium</keyword>
<feature type="domain" description="Type III secretion system flagellar brake protein YcgR PilZN" evidence="5">
    <location>
        <begin position="17"/>
        <end position="107"/>
    </location>
</feature>
<dbReference type="Pfam" id="PF07238">
    <property type="entry name" value="PilZ"/>
    <property type="match status" value="1"/>
</dbReference>
<accession>A0ABS2HG73</accession>
<sequence length="222" mass="25207">MPTANPQTLEQLYKFLQIGMNLTLTFEFGEGSKFNYPATFVGRKDSGYLIIDVPQRMLSEQSIRRLENADVVVRGVSNTELGHVIAFKTSILMVLNKPSPIIFTRLPFNFASKAVREHERYKMELPCTLDHQNNLYEATLADFSISGCGIKTHIEPDFNEGDRVFIQSEFSHYIDDNNICSVAKITKQAQGWFIGVRFETPLELTNQLKSQLLESSFESGLL</sequence>
<gene>
    <name evidence="6" type="ORF">JQC93_00165</name>
</gene>
<evidence type="ECO:0000259" key="4">
    <source>
        <dbReference type="Pfam" id="PF07238"/>
    </source>
</evidence>
<keyword evidence="2" id="KW-0547">Nucleotide-binding</keyword>
<dbReference type="InterPro" id="IPR009926">
    <property type="entry name" value="T3SS_YcgR_PilZN"/>
</dbReference>
<reference evidence="6 7" key="1">
    <citation type="submission" date="2021-02" db="EMBL/GenBank/DDBJ databases">
        <authorList>
            <person name="Park J.-S."/>
        </authorList>
    </citation>
    <scope>NUCLEOTIDE SEQUENCE [LARGE SCALE GENOMIC DNA]</scope>
    <source>
        <strain evidence="6 7">188UL20-2</strain>
    </source>
</reference>
<name>A0ABS2HG73_9VIBR</name>
<dbReference type="InterPro" id="IPR012349">
    <property type="entry name" value="Split_barrel_FMN-bd"/>
</dbReference>
<dbReference type="InterPro" id="IPR009875">
    <property type="entry name" value="PilZ_domain"/>
</dbReference>